<keyword evidence="3" id="KW-1185">Reference proteome</keyword>
<name>A0A4U5VJN2_COLLU</name>
<dbReference type="AlphaFoldDB" id="A0A4U5VJN2"/>
<feature type="compositionally biased region" description="Polar residues" evidence="1">
    <location>
        <begin position="10"/>
        <end position="28"/>
    </location>
</feature>
<evidence type="ECO:0000313" key="3">
    <source>
        <dbReference type="Proteomes" id="UP000298787"/>
    </source>
</evidence>
<sequence length="101" mass="11083">MHASGDEPSSLKSRLQTLQPVARITTTAPRCVTGAADGRPPERRVTRAKGVEERAAARCNGTEPKPLNGSDAHTHTHTLGRITAKWQKRARSELCRIRCED</sequence>
<protein>
    <submittedName>
        <fullName evidence="2">Uncharacterized protein</fullName>
    </submittedName>
</protein>
<feature type="compositionally biased region" description="Basic and acidic residues" evidence="1">
    <location>
        <begin position="39"/>
        <end position="56"/>
    </location>
</feature>
<organism evidence="2 3">
    <name type="scientific">Collichthys lucidus</name>
    <name type="common">Big head croaker</name>
    <name type="synonym">Sciaena lucida</name>
    <dbReference type="NCBI Taxonomy" id="240159"/>
    <lineage>
        <taxon>Eukaryota</taxon>
        <taxon>Metazoa</taxon>
        <taxon>Chordata</taxon>
        <taxon>Craniata</taxon>
        <taxon>Vertebrata</taxon>
        <taxon>Euteleostomi</taxon>
        <taxon>Actinopterygii</taxon>
        <taxon>Neopterygii</taxon>
        <taxon>Teleostei</taxon>
        <taxon>Neoteleostei</taxon>
        <taxon>Acanthomorphata</taxon>
        <taxon>Eupercaria</taxon>
        <taxon>Sciaenidae</taxon>
        <taxon>Collichthys</taxon>
    </lineage>
</organism>
<evidence type="ECO:0000256" key="1">
    <source>
        <dbReference type="SAM" id="MobiDB-lite"/>
    </source>
</evidence>
<gene>
    <name evidence="2" type="ORF">D9C73_023072</name>
</gene>
<evidence type="ECO:0000313" key="2">
    <source>
        <dbReference type="EMBL" id="TKS88498.1"/>
    </source>
</evidence>
<dbReference type="EMBL" id="CM014097">
    <property type="protein sequence ID" value="TKS88498.1"/>
    <property type="molecule type" value="Genomic_DNA"/>
</dbReference>
<proteinExistence type="predicted"/>
<accession>A0A4U5VJN2</accession>
<dbReference type="Proteomes" id="UP000298787">
    <property type="component" value="Chromosome 20"/>
</dbReference>
<reference evidence="2 3" key="1">
    <citation type="submission" date="2019-01" db="EMBL/GenBank/DDBJ databases">
        <title>Genome Assembly of Collichthys lucidus.</title>
        <authorList>
            <person name="Cai M."/>
            <person name="Xiao S."/>
        </authorList>
    </citation>
    <scope>NUCLEOTIDE SEQUENCE [LARGE SCALE GENOMIC DNA]</scope>
    <source>
        <strain evidence="2">JT15FE1705JMU</strain>
        <tissue evidence="2">Muscle</tissue>
    </source>
</reference>
<feature type="region of interest" description="Disordered" evidence="1">
    <location>
        <begin position="1"/>
        <end position="75"/>
    </location>
</feature>